<protein>
    <recommendedName>
        <fullName evidence="2">Superoxide dismutase [Cu-Zn]</fullName>
        <ecNumber evidence="2">1.15.1.1</ecNumber>
    </recommendedName>
</protein>
<feature type="compositionally biased region" description="Basic and acidic residues" evidence="3">
    <location>
        <begin position="91"/>
        <end position="102"/>
    </location>
</feature>
<keyword evidence="2" id="KW-0560">Oxidoreductase</keyword>
<dbReference type="Proteomes" id="UP000564378">
    <property type="component" value="Unassembled WGS sequence"/>
</dbReference>
<dbReference type="RefSeq" id="WP_185801557.1">
    <property type="nucleotide sequence ID" value="NZ_JACJVJ010000002.1"/>
</dbReference>
<evidence type="ECO:0000259" key="4">
    <source>
        <dbReference type="Pfam" id="PF00080"/>
    </source>
</evidence>
<dbReference type="GO" id="GO:0004784">
    <property type="term" value="F:superoxide dismutase activity"/>
    <property type="evidence" value="ECO:0007669"/>
    <property type="project" value="UniProtKB-EC"/>
</dbReference>
<evidence type="ECO:0000256" key="3">
    <source>
        <dbReference type="SAM" id="MobiDB-lite"/>
    </source>
</evidence>
<dbReference type="PANTHER" id="PTHR10003">
    <property type="entry name" value="SUPEROXIDE DISMUTASE CU-ZN -RELATED"/>
    <property type="match status" value="1"/>
</dbReference>
<comment type="cofactor">
    <cofactor evidence="2">
        <name>Cu cation</name>
        <dbReference type="ChEBI" id="CHEBI:23378"/>
    </cofactor>
    <text evidence="2">Binds 1 copper ion per subunit.</text>
</comment>
<comment type="similarity">
    <text evidence="1 2">Belongs to the Cu-Zn superoxide dismutase family.</text>
</comment>
<dbReference type="SUPFAM" id="SSF49329">
    <property type="entry name" value="Cu,Zn superoxide dismutase-like"/>
    <property type="match status" value="1"/>
</dbReference>
<keyword evidence="2" id="KW-0479">Metal-binding</keyword>
<accession>A0A842I0V9</accession>
<dbReference type="InterPro" id="IPR018152">
    <property type="entry name" value="SOD_Cu/Zn_BS"/>
</dbReference>
<dbReference type="Pfam" id="PF00080">
    <property type="entry name" value="Sod_Cu"/>
    <property type="match status" value="1"/>
</dbReference>
<name>A0A842I0V9_9SPHN</name>
<evidence type="ECO:0000313" key="6">
    <source>
        <dbReference type="Proteomes" id="UP000564378"/>
    </source>
</evidence>
<comment type="catalytic activity">
    <reaction evidence="2">
        <text>2 superoxide + 2 H(+) = H2O2 + O2</text>
        <dbReference type="Rhea" id="RHEA:20696"/>
        <dbReference type="ChEBI" id="CHEBI:15378"/>
        <dbReference type="ChEBI" id="CHEBI:15379"/>
        <dbReference type="ChEBI" id="CHEBI:16240"/>
        <dbReference type="ChEBI" id="CHEBI:18421"/>
        <dbReference type="EC" id="1.15.1.1"/>
    </reaction>
</comment>
<evidence type="ECO:0000256" key="2">
    <source>
        <dbReference type="RuleBase" id="RU000393"/>
    </source>
</evidence>
<feature type="region of interest" description="Disordered" evidence="3">
    <location>
        <begin position="86"/>
        <end position="107"/>
    </location>
</feature>
<comment type="caution">
    <text evidence="5">The sequence shown here is derived from an EMBL/GenBank/DDBJ whole genome shotgun (WGS) entry which is preliminary data.</text>
</comment>
<keyword evidence="2" id="KW-0186">Copper</keyword>
<dbReference type="PROSITE" id="PS00332">
    <property type="entry name" value="SOD_CU_ZN_2"/>
    <property type="match status" value="1"/>
</dbReference>
<reference evidence="5 6" key="1">
    <citation type="submission" date="2020-08" db="EMBL/GenBank/DDBJ databases">
        <title>Draft genome sequence of Parasphingopyxis sp. GrpM-11.</title>
        <authorList>
            <person name="Oh J."/>
            <person name="Roh D.-H."/>
        </authorList>
    </citation>
    <scope>NUCLEOTIDE SEQUENCE [LARGE SCALE GENOMIC DNA]</scope>
    <source>
        <strain evidence="5 6">GrpM-11</strain>
    </source>
</reference>
<feature type="domain" description="Superoxide dismutase copper/zinc binding" evidence="4">
    <location>
        <begin position="42"/>
        <end position="172"/>
    </location>
</feature>
<dbReference type="InterPro" id="IPR001424">
    <property type="entry name" value="SOD_Cu_Zn_dom"/>
</dbReference>
<dbReference type="EC" id="1.15.1.1" evidence="2"/>
<dbReference type="InterPro" id="IPR024134">
    <property type="entry name" value="SOD_Cu/Zn_/chaperone"/>
</dbReference>
<organism evidence="5 6">
    <name type="scientific">Parasphingopyxis marina</name>
    <dbReference type="NCBI Taxonomy" id="2761622"/>
    <lineage>
        <taxon>Bacteria</taxon>
        <taxon>Pseudomonadati</taxon>
        <taxon>Pseudomonadota</taxon>
        <taxon>Alphaproteobacteria</taxon>
        <taxon>Sphingomonadales</taxon>
        <taxon>Sphingomonadaceae</taxon>
        <taxon>Parasphingopyxis</taxon>
    </lineage>
</organism>
<dbReference type="AlphaFoldDB" id="A0A842I0V9"/>
<dbReference type="Gene3D" id="2.60.40.200">
    <property type="entry name" value="Superoxide dismutase, copper/zinc binding domain"/>
    <property type="match status" value="1"/>
</dbReference>
<keyword evidence="6" id="KW-1185">Reference proteome</keyword>
<proteinExistence type="inferred from homology"/>
<comment type="function">
    <text evidence="2">Destroys radicals which are normally produced within the cells and which are toxic to biological systems.</text>
</comment>
<dbReference type="CDD" id="cd00305">
    <property type="entry name" value="Cu-Zn_Superoxide_Dismutase"/>
    <property type="match status" value="1"/>
</dbReference>
<evidence type="ECO:0000313" key="5">
    <source>
        <dbReference type="EMBL" id="MBC2778289.1"/>
    </source>
</evidence>
<evidence type="ECO:0000256" key="1">
    <source>
        <dbReference type="ARBA" id="ARBA00010457"/>
    </source>
</evidence>
<sequence length="176" mass="17919">MVLTAAIGVSGCLSDPMPPQPSLPPIQQARATLTTETGMPAGEASFTQLDNGIRVVLNVEGLPPGVHAAHIHGTGVCAPPGYQSAGGHWNPEGRQHGRDNPEGQHMGDMPNIIVGQSGTGTLEVTISYAWIGEGDGTLLDDDGAAMMIHAGPDDYLSDPAGNAGPRIACGVIEPAG</sequence>
<gene>
    <name evidence="5" type="ORF">H6P80_11740</name>
</gene>
<keyword evidence="2" id="KW-0862">Zinc</keyword>
<dbReference type="EMBL" id="JACJVJ010000002">
    <property type="protein sequence ID" value="MBC2778289.1"/>
    <property type="molecule type" value="Genomic_DNA"/>
</dbReference>
<dbReference type="InterPro" id="IPR036423">
    <property type="entry name" value="SOD-like_Cu/Zn_dom_sf"/>
</dbReference>
<dbReference type="GO" id="GO:0005507">
    <property type="term" value="F:copper ion binding"/>
    <property type="evidence" value="ECO:0007669"/>
    <property type="project" value="InterPro"/>
</dbReference>
<comment type="cofactor">
    <cofactor evidence="2">
        <name>Zn(2+)</name>
        <dbReference type="ChEBI" id="CHEBI:29105"/>
    </cofactor>
    <text evidence="2">Binds 1 zinc ion per subunit.</text>
</comment>